<dbReference type="Pfam" id="PF05553">
    <property type="entry name" value="DUF761"/>
    <property type="match status" value="1"/>
</dbReference>
<dbReference type="OMA" id="SEMCEYA"/>
<evidence type="ECO:0000256" key="1">
    <source>
        <dbReference type="SAM" id="Phobius"/>
    </source>
</evidence>
<evidence type="ECO:0000313" key="5">
    <source>
        <dbReference type="EMBL" id="RHN71846.1"/>
    </source>
</evidence>
<sequence>MLSLKLLLISSAVIFTALGLKSSLPSATTNLTLLWNFFLMCFTPPYLFITVNTIIISIVASSRFHHSHTQPNHPIVDPTPPPPVFVVDTILVNNSPPDPKTEEEDIKQIDLGILQPPPKEEEEETKQIDVGIFPLKRMDSPVDKPLLSTRFTHRKPLKFGPEGGKSLKVVKQKRHETLENTWKTITEGRSIPLSRHMKKCDTWQNRYDDDPHQQEDSSTVSVNDFNFNNKTWKLRKEPSLSQDELNKRVEAFIRKFNQQMRLQRQESLNHYMHMINHDAS</sequence>
<evidence type="ECO:0000313" key="4">
    <source>
        <dbReference type="EMBL" id="AES63700.1"/>
    </source>
</evidence>
<dbReference type="PANTHER" id="PTHR33098:SF75">
    <property type="entry name" value="DUF4408 DOMAIN PROTEIN"/>
    <property type="match status" value="1"/>
</dbReference>
<dbReference type="Proteomes" id="UP000265566">
    <property type="component" value="Chromosome 2"/>
</dbReference>
<dbReference type="eggNOG" id="ENOG502QU3V">
    <property type="taxonomic scope" value="Eukaryota"/>
</dbReference>
<reference evidence="4 7" key="2">
    <citation type="journal article" date="2014" name="BMC Genomics">
        <title>An improved genome release (version Mt4.0) for the model legume Medicago truncatula.</title>
        <authorList>
            <person name="Tang H."/>
            <person name="Krishnakumar V."/>
            <person name="Bidwell S."/>
            <person name="Rosen B."/>
            <person name="Chan A."/>
            <person name="Zhou S."/>
            <person name="Gentzbittel L."/>
            <person name="Childs K.L."/>
            <person name="Yandell M."/>
            <person name="Gundlach H."/>
            <person name="Mayer K.F."/>
            <person name="Schwartz D.C."/>
            <person name="Town C.D."/>
        </authorList>
    </citation>
    <scope>GENOME REANNOTATION</scope>
    <source>
        <strain evidence="6 7">cv. Jemalong A17</strain>
    </source>
</reference>
<protein>
    <submittedName>
        <fullName evidence="4">DUF4408 domain protein</fullName>
    </submittedName>
</protein>
<name>G7ILE0_MEDTR</name>
<reference evidence="4 7" key="1">
    <citation type="journal article" date="2011" name="Nature">
        <title>The Medicago genome provides insight into the evolution of rhizobial symbioses.</title>
        <authorList>
            <person name="Young N.D."/>
            <person name="Debelle F."/>
            <person name="Oldroyd G.E."/>
            <person name="Geurts R."/>
            <person name="Cannon S.B."/>
            <person name="Udvardi M.K."/>
            <person name="Benedito V.A."/>
            <person name="Mayer K.F."/>
            <person name="Gouzy J."/>
            <person name="Schoof H."/>
            <person name="Van de Peer Y."/>
            <person name="Proost S."/>
            <person name="Cook D.R."/>
            <person name="Meyers B.C."/>
            <person name="Spannagl M."/>
            <person name="Cheung F."/>
            <person name="De Mita S."/>
            <person name="Krishnakumar V."/>
            <person name="Gundlach H."/>
            <person name="Zhou S."/>
            <person name="Mudge J."/>
            <person name="Bharti A.K."/>
            <person name="Murray J.D."/>
            <person name="Naoumkina M.A."/>
            <person name="Rosen B."/>
            <person name="Silverstein K.A."/>
            <person name="Tang H."/>
            <person name="Rombauts S."/>
            <person name="Zhao P.X."/>
            <person name="Zhou P."/>
            <person name="Barbe V."/>
            <person name="Bardou P."/>
            <person name="Bechner M."/>
            <person name="Bellec A."/>
            <person name="Berger A."/>
            <person name="Berges H."/>
            <person name="Bidwell S."/>
            <person name="Bisseling T."/>
            <person name="Choisne N."/>
            <person name="Couloux A."/>
            <person name="Denny R."/>
            <person name="Deshpande S."/>
            <person name="Dai X."/>
            <person name="Doyle J.J."/>
            <person name="Dudez A.M."/>
            <person name="Farmer A.D."/>
            <person name="Fouteau S."/>
            <person name="Franken C."/>
            <person name="Gibelin C."/>
            <person name="Gish J."/>
            <person name="Goldstein S."/>
            <person name="Gonzalez A.J."/>
            <person name="Green P.J."/>
            <person name="Hallab A."/>
            <person name="Hartog M."/>
            <person name="Hua A."/>
            <person name="Humphray S.J."/>
            <person name="Jeong D.H."/>
            <person name="Jing Y."/>
            <person name="Jocker A."/>
            <person name="Kenton S.M."/>
            <person name="Kim D.J."/>
            <person name="Klee K."/>
            <person name="Lai H."/>
            <person name="Lang C."/>
            <person name="Lin S."/>
            <person name="Macmil S.L."/>
            <person name="Magdelenat G."/>
            <person name="Matthews L."/>
            <person name="McCorrison J."/>
            <person name="Monaghan E.L."/>
            <person name="Mun J.H."/>
            <person name="Najar F.Z."/>
            <person name="Nicholson C."/>
            <person name="Noirot C."/>
            <person name="O'Bleness M."/>
            <person name="Paule C.R."/>
            <person name="Poulain J."/>
            <person name="Prion F."/>
            <person name="Qin B."/>
            <person name="Qu C."/>
            <person name="Retzel E.F."/>
            <person name="Riddle C."/>
            <person name="Sallet E."/>
            <person name="Samain S."/>
            <person name="Samson N."/>
            <person name="Sanders I."/>
            <person name="Saurat O."/>
            <person name="Scarpelli C."/>
            <person name="Schiex T."/>
            <person name="Segurens B."/>
            <person name="Severin A.J."/>
            <person name="Sherrier D.J."/>
            <person name="Shi R."/>
            <person name="Sims S."/>
            <person name="Singer S.R."/>
            <person name="Sinharoy S."/>
            <person name="Sterck L."/>
            <person name="Viollet A."/>
            <person name="Wang B.B."/>
            <person name="Wang K."/>
            <person name="Wang M."/>
            <person name="Wang X."/>
            <person name="Warfsmann J."/>
            <person name="Weissenbach J."/>
            <person name="White D.D."/>
            <person name="White J.D."/>
            <person name="Wiley G.B."/>
            <person name="Wincker P."/>
            <person name="Xing Y."/>
            <person name="Yang L."/>
            <person name="Yao Z."/>
            <person name="Ying F."/>
            <person name="Zhai J."/>
            <person name="Zhou L."/>
            <person name="Zuber A."/>
            <person name="Denarie J."/>
            <person name="Dixon R.A."/>
            <person name="May G.D."/>
            <person name="Schwartz D.C."/>
            <person name="Rogers J."/>
            <person name="Quetier F."/>
            <person name="Town C.D."/>
            <person name="Roe B.A."/>
        </authorList>
    </citation>
    <scope>NUCLEOTIDE SEQUENCE [LARGE SCALE GENOMIC DNA]</scope>
    <source>
        <strain evidence="4">A17</strain>
        <strain evidence="6 7">cv. Jemalong A17</strain>
    </source>
</reference>
<keyword evidence="1" id="KW-1133">Transmembrane helix</keyword>
<keyword evidence="2" id="KW-0732">Signal</keyword>
<feature type="signal peptide" evidence="2">
    <location>
        <begin position="1"/>
        <end position="19"/>
    </location>
</feature>
<dbReference type="InterPro" id="IPR008480">
    <property type="entry name" value="DUF761_pln"/>
</dbReference>
<feature type="chain" id="PRO_5014572286" evidence="2">
    <location>
        <begin position="20"/>
        <end position="280"/>
    </location>
</feature>
<dbReference type="Pfam" id="PF14364">
    <property type="entry name" value="DUF4408"/>
    <property type="match status" value="1"/>
</dbReference>
<dbReference type="EnsemblPlants" id="AES63700">
    <property type="protein sequence ID" value="AES63700"/>
    <property type="gene ID" value="MTR_2g012320"/>
</dbReference>
<organism evidence="4 7">
    <name type="scientific">Medicago truncatula</name>
    <name type="common">Barrel medic</name>
    <name type="synonym">Medicago tribuloides</name>
    <dbReference type="NCBI Taxonomy" id="3880"/>
    <lineage>
        <taxon>Eukaryota</taxon>
        <taxon>Viridiplantae</taxon>
        <taxon>Streptophyta</taxon>
        <taxon>Embryophyta</taxon>
        <taxon>Tracheophyta</taxon>
        <taxon>Spermatophyta</taxon>
        <taxon>Magnoliopsida</taxon>
        <taxon>eudicotyledons</taxon>
        <taxon>Gunneridae</taxon>
        <taxon>Pentapetalae</taxon>
        <taxon>rosids</taxon>
        <taxon>fabids</taxon>
        <taxon>Fabales</taxon>
        <taxon>Fabaceae</taxon>
        <taxon>Papilionoideae</taxon>
        <taxon>50 kb inversion clade</taxon>
        <taxon>NPAAA clade</taxon>
        <taxon>Hologalegina</taxon>
        <taxon>IRL clade</taxon>
        <taxon>Trifolieae</taxon>
        <taxon>Medicago</taxon>
    </lineage>
</organism>
<dbReference type="OrthoDB" id="1933168at2759"/>
<gene>
    <name evidence="6" type="primary">11434841</name>
    <name evidence="4" type="ordered locus">MTR_2g012320</name>
    <name evidence="5" type="ORF">MtrunA17_Chr2g0281231</name>
</gene>
<dbReference type="STRING" id="3880.G7ILE0"/>
<dbReference type="Gramene" id="rna7486">
    <property type="protein sequence ID" value="RHN71846.1"/>
    <property type="gene ID" value="gene7486"/>
</dbReference>
<feature type="domain" description="DUF4408" evidence="3">
    <location>
        <begin position="34"/>
        <end position="64"/>
    </location>
</feature>
<dbReference type="PANTHER" id="PTHR33098">
    <property type="entry name" value="COTTON FIBER (DUF761)"/>
    <property type="match status" value="1"/>
</dbReference>
<dbReference type="AlphaFoldDB" id="G7ILE0"/>
<reference evidence="6" key="3">
    <citation type="submission" date="2015-04" db="UniProtKB">
        <authorList>
            <consortium name="EnsemblPlants"/>
        </authorList>
    </citation>
    <scope>IDENTIFICATION</scope>
    <source>
        <strain evidence="6">cv. Jemalong A17</strain>
    </source>
</reference>
<keyword evidence="7" id="KW-1185">Reference proteome</keyword>
<feature type="transmembrane region" description="Helical" evidence="1">
    <location>
        <begin position="33"/>
        <end position="60"/>
    </location>
</feature>
<reference evidence="5" key="4">
    <citation type="journal article" date="2018" name="Nat. Plants">
        <title>Whole-genome landscape of Medicago truncatula symbiotic genes.</title>
        <authorList>
            <person name="Pecrix Y."/>
            <person name="Gamas P."/>
            <person name="Carrere S."/>
        </authorList>
    </citation>
    <scope>NUCLEOTIDE SEQUENCE</scope>
    <source>
        <tissue evidence="5">Leaves</tissue>
    </source>
</reference>
<dbReference type="PaxDb" id="3880-AES63700"/>
<dbReference type="EMBL" id="CM001218">
    <property type="protein sequence ID" value="AES63700.1"/>
    <property type="molecule type" value="Genomic_DNA"/>
</dbReference>
<dbReference type="Proteomes" id="UP000002051">
    <property type="component" value="Chromosome 2"/>
</dbReference>
<dbReference type="KEGG" id="mtr:11434841"/>
<dbReference type="HOGENOM" id="CLU_053958_0_0_1"/>
<evidence type="ECO:0000313" key="6">
    <source>
        <dbReference type="EnsemblPlants" id="AES63700"/>
    </source>
</evidence>
<evidence type="ECO:0000256" key="2">
    <source>
        <dbReference type="SAM" id="SignalP"/>
    </source>
</evidence>
<keyword evidence="1" id="KW-0812">Transmembrane</keyword>
<dbReference type="EMBL" id="PSQE01000002">
    <property type="protein sequence ID" value="RHN71846.1"/>
    <property type="molecule type" value="Genomic_DNA"/>
</dbReference>
<keyword evidence="1" id="KW-0472">Membrane</keyword>
<evidence type="ECO:0000259" key="3">
    <source>
        <dbReference type="Pfam" id="PF14364"/>
    </source>
</evidence>
<proteinExistence type="predicted"/>
<accession>G7ILE0</accession>
<evidence type="ECO:0000313" key="7">
    <source>
        <dbReference type="Proteomes" id="UP000002051"/>
    </source>
</evidence>
<dbReference type="InterPro" id="IPR025520">
    <property type="entry name" value="DUF4408"/>
</dbReference>